<dbReference type="EMBL" id="RSCE01000002">
    <property type="protein sequence ID" value="RSH86723.1"/>
    <property type="molecule type" value="Genomic_DNA"/>
</dbReference>
<feature type="region of interest" description="Disordered" evidence="2">
    <location>
        <begin position="579"/>
        <end position="605"/>
    </location>
</feature>
<feature type="coiled-coil region" evidence="1">
    <location>
        <begin position="846"/>
        <end position="912"/>
    </location>
</feature>
<feature type="coiled-coil region" evidence="1">
    <location>
        <begin position="769"/>
        <end position="796"/>
    </location>
</feature>
<feature type="compositionally biased region" description="Basic and acidic residues" evidence="2">
    <location>
        <begin position="594"/>
        <end position="605"/>
    </location>
</feature>
<feature type="compositionally biased region" description="Low complexity" evidence="2">
    <location>
        <begin position="135"/>
        <end position="150"/>
    </location>
</feature>
<dbReference type="OrthoDB" id="5569911at2759"/>
<feature type="domain" description="Up-regulated during septation protein 1" evidence="3">
    <location>
        <begin position="374"/>
        <end position="486"/>
    </location>
</feature>
<feature type="compositionally biased region" description="Polar residues" evidence="2">
    <location>
        <begin position="155"/>
        <end position="165"/>
    </location>
</feature>
<protein>
    <recommendedName>
        <fullName evidence="3">Up-regulated during septation protein 1 domain-containing protein</fullName>
    </recommendedName>
</protein>
<dbReference type="GeneID" id="39589537"/>
<dbReference type="Proteomes" id="UP000279236">
    <property type="component" value="Unassembled WGS sequence"/>
</dbReference>
<sequence>MPVAIMNGTSMLPQPSSIPRSAFFRSRSPPTANMGPSSTAPGGLSSSNSLGQRLQNAARQGFSSVTAGTSGVGGARVPPAQPSAPGSAYHDDTEMHTRSGQASGPAGHAGGPSAQAAAGRGARNGPGDRLGGARAGQSPAAASGAAVARWADTHGPSSHAATSAPSYKPSRYDDNDYEEHFATSSSSHHQDYDSDPFARPLPPTHGNGRFFGRRPSNDLQSDRSDRYGTERDLYSNSRGPSPASHMAAAVSYAPPPPPIDDDFPTPPAGGGDRFTALPPMRLKKKTSMNRIEAVTIAPRALQSPPPHERIDISKIPVHDDHESAMSGSASSGATAFSTAHASAFRQPLNSSTSTAMTAATTASSSTLGGDEMLMALLASQAAVDCDALPIGAWDDVESWKKELSLLSTRLEALQARHQREVKILTAARTLQKLNQSNKRMSKQTMDSLEQSEKRVQAAEKEVLVLRDREAALRRQLMEHWAGVMAWEVRRLERSASEASARYDTQVSAVETARNRLAELEENAPQSQDREQEFTDRVGALERDLATERDQSQRRVGRISELEELVLEFGRRERALEDDAKRDNDNLAGIEEDREQERQQWQQHRDQWDAERARLVAERDELHAHRSQLESQTRDMGSSRDAWGAERDQLISERDRLHADRIELENITREHATQRETWVTQHDQLVAEHNKLMAERNDLVADQERLESSLRDHESSKGTWTTERDMLHAKTERLQADLVTLAAERDGLHTDAQNNAGGYESERSAWMAERDALLMEKEQLSAERDLLSDERTRLTAAAESTSTLTRGTTERLSSTLSGVLGRNVSEAGVLPALEEVVAIIDQRDSEVNSLKEELREVSDGLEEEVRRVNADRDRWKAKAEDAAVSQRGVQTEMTELVRKIRAQNDQVNNLTAQLQGDPGSRDMSSVSTNPVLESKATTLEAELSNITDRLTKLWVILPTPRARAEAGLMDPGVVSPNSVVDFAALQRAYAGPTNKERYAGIDDLVSRVRDIVDDGRLMVERMARMETDKERHKANAAKAAQLVDHSRDALATYQNQVAELQERIERRDAEEVGNTSRNAGSTAELNQLITQVETLRNDLDDAMAHNSRLEDEVFAKEDAIKRLNDVNSSLSARTLTLAEDAENDKRALSTRLQSQIDVLKKQTEEATQAAAKAKQDAEAERGAGSLQMMQLMDELNSLQEEVQNLRTKLRAKGG</sequence>
<keyword evidence="1" id="KW-0175">Coiled coil</keyword>
<evidence type="ECO:0000259" key="3">
    <source>
        <dbReference type="Pfam" id="PF15456"/>
    </source>
</evidence>
<evidence type="ECO:0000313" key="5">
    <source>
        <dbReference type="Proteomes" id="UP000279236"/>
    </source>
</evidence>
<accession>A0A427Y6J9</accession>
<dbReference type="Pfam" id="PF15456">
    <property type="entry name" value="Uds1"/>
    <property type="match status" value="1"/>
</dbReference>
<feature type="coiled-coil region" evidence="1">
    <location>
        <begin position="441"/>
        <end position="475"/>
    </location>
</feature>
<evidence type="ECO:0000256" key="1">
    <source>
        <dbReference type="SAM" id="Coils"/>
    </source>
</evidence>
<feature type="compositionally biased region" description="Basic and acidic residues" evidence="2">
    <location>
        <begin position="170"/>
        <end position="181"/>
    </location>
</feature>
<dbReference type="AlphaFoldDB" id="A0A427Y6J9"/>
<feature type="coiled-coil region" evidence="1">
    <location>
        <begin position="502"/>
        <end position="536"/>
    </location>
</feature>
<feature type="region of interest" description="Disordered" evidence="2">
    <location>
        <begin position="1"/>
        <end position="259"/>
    </location>
</feature>
<organism evidence="4 5">
    <name type="scientific">Apiotrichum porosum</name>
    <dbReference type="NCBI Taxonomy" id="105984"/>
    <lineage>
        <taxon>Eukaryota</taxon>
        <taxon>Fungi</taxon>
        <taxon>Dikarya</taxon>
        <taxon>Basidiomycota</taxon>
        <taxon>Agaricomycotina</taxon>
        <taxon>Tremellomycetes</taxon>
        <taxon>Trichosporonales</taxon>
        <taxon>Trichosporonaceae</taxon>
        <taxon>Apiotrichum</taxon>
    </lineage>
</organism>
<feature type="region of interest" description="Disordered" evidence="2">
    <location>
        <begin position="622"/>
        <end position="641"/>
    </location>
</feature>
<comment type="caution">
    <text evidence="4">The sequence shown here is derived from an EMBL/GenBank/DDBJ whole genome shotgun (WGS) entry which is preliminary data.</text>
</comment>
<feature type="coiled-coil region" evidence="1">
    <location>
        <begin position="1021"/>
        <end position="1211"/>
    </location>
</feature>
<feature type="compositionally biased region" description="Polar residues" evidence="2">
    <location>
        <begin position="28"/>
        <end position="62"/>
    </location>
</feature>
<feature type="compositionally biased region" description="Polar residues" evidence="2">
    <location>
        <begin position="7"/>
        <end position="19"/>
    </location>
</feature>
<feature type="compositionally biased region" description="Gly residues" evidence="2">
    <location>
        <begin position="122"/>
        <end position="134"/>
    </location>
</feature>
<reference evidence="4 5" key="1">
    <citation type="submission" date="2018-11" db="EMBL/GenBank/DDBJ databases">
        <title>Genome sequence of Apiotrichum porosum DSM 27194.</title>
        <authorList>
            <person name="Aliyu H."/>
            <person name="Gorte O."/>
            <person name="Ochsenreither K."/>
        </authorList>
    </citation>
    <scope>NUCLEOTIDE SEQUENCE [LARGE SCALE GENOMIC DNA]</scope>
    <source>
        <strain evidence="4 5">DSM 27194</strain>
    </source>
</reference>
<keyword evidence="5" id="KW-1185">Reference proteome</keyword>
<gene>
    <name evidence="4" type="ORF">EHS24_004994</name>
</gene>
<feature type="compositionally biased region" description="Basic and acidic residues" evidence="2">
    <location>
        <begin position="220"/>
        <end position="233"/>
    </location>
</feature>
<evidence type="ECO:0000256" key="2">
    <source>
        <dbReference type="SAM" id="MobiDB-lite"/>
    </source>
</evidence>
<feature type="compositionally biased region" description="Low complexity" evidence="2">
    <location>
        <begin position="99"/>
        <end position="121"/>
    </location>
</feature>
<dbReference type="RefSeq" id="XP_028479508.1">
    <property type="nucleotide sequence ID" value="XM_028620536.1"/>
</dbReference>
<evidence type="ECO:0000313" key="4">
    <source>
        <dbReference type="EMBL" id="RSH86723.1"/>
    </source>
</evidence>
<proteinExistence type="predicted"/>
<dbReference type="InterPro" id="IPR029191">
    <property type="entry name" value="Uds1"/>
</dbReference>
<name>A0A427Y6J9_9TREE</name>